<comment type="caution">
    <text evidence="2">The sequence shown here is derived from an EMBL/GenBank/DDBJ whole genome shotgun (WGS) entry which is preliminary data.</text>
</comment>
<feature type="region of interest" description="Disordered" evidence="1">
    <location>
        <begin position="105"/>
        <end position="127"/>
    </location>
</feature>
<feature type="compositionally biased region" description="Basic and acidic residues" evidence="1">
    <location>
        <begin position="107"/>
        <end position="118"/>
    </location>
</feature>
<accession>A0AAV6Y7Q5</accession>
<evidence type="ECO:0000256" key="1">
    <source>
        <dbReference type="SAM" id="MobiDB-lite"/>
    </source>
</evidence>
<protein>
    <submittedName>
        <fullName evidence="2">Uncharacterized protein</fullName>
    </submittedName>
</protein>
<keyword evidence="3" id="KW-1185">Reference proteome</keyword>
<feature type="region of interest" description="Disordered" evidence="1">
    <location>
        <begin position="179"/>
        <end position="216"/>
    </location>
</feature>
<evidence type="ECO:0000313" key="3">
    <source>
        <dbReference type="Proteomes" id="UP000826271"/>
    </source>
</evidence>
<dbReference type="AlphaFoldDB" id="A0AAV6Y7Q5"/>
<dbReference type="EMBL" id="WHWC01000001">
    <property type="protein sequence ID" value="KAG8391236.1"/>
    <property type="molecule type" value="Genomic_DNA"/>
</dbReference>
<evidence type="ECO:0000313" key="2">
    <source>
        <dbReference type="EMBL" id="KAG8391236.1"/>
    </source>
</evidence>
<organism evidence="2 3">
    <name type="scientific">Buddleja alternifolia</name>
    <dbReference type="NCBI Taxonomy" id="168488"/>
    <lineage>
        <taxon>Eukaryota</taxon>
        <taxon>Viridiplantae</taxon>
        <taxon>Streptophyta</taxon>
        <taxon>Embryophyta</taxon>
        <taxon>Tracheophyta</taxon>
        <taxon>Spermatophyta</taxon>
        <taxon>Magnoliopsida</taxon>
        <taxon>eudicotyledons</taxon>
        <taxon>Gunneridae</taxon>
        <taxon>Pentapetalae</taxon>
        <taxon>asterids</taxon>
        <taxon>lamiids</taxon>
        <taxon>Lamiales</taxon>
        <taxon>Scrophulariaceae</taxon>
        <taxon>Buddlejeae</taxon>
        <taxon>Buddleja</taxon>
    </lineage>
</organism>
<sequence>MQWSTYTLHESKTVYVNHIMRRYHDFTIQGKAYPKARIFMINRIDGIELDLNELLEKLRVNANYVKLGDPSLANMNVVDDTNNVDEENVHNPLYVKSKGFSNTRLPNHWDPKSERAKGNVEFSRNSLSSKAKGKLSSTLAPIPIGERAGTLMAPCGDYPGVPLLGPWDALTMHQETDRPVQPTLNHGYGASLASQRGGRLVENPPRVGDHTSGVQA</sequence>
<proteinExistence type="predicted"/>
<dbReference type="Proteomes" id="UP000826271">
    <property type="component" value="Unassembled WGS sequence"/>
</dbReference>
<reference evidence="2" key="1">
    <citation type="submission" date="2019-10" db="EMBL/GenBank/DDBJ databases">
        <authorList>
            <person name="Zhang R."/>
            <person name="Pan Y."/>
            <person name="Wang J."/>
            <person name="Ma R."/>
            <person name="Yu S."/>
        </authorList>
    </citation>
    <scope>NUCLEOTIDE SEQUENCE</scope>
    <source>
        <strain evidence="2">LA-IB0</strain>
        <tissue evidence="2">Leaf</tissue>
    </source>
</reference>
<gene>
    <name evidence="2" type="ORF">BUALT_Bualt01G0167100</name>
</gene>
<name>A0AAV6Y7Q5_9LAMI</name>